<feature type="binding site" description="in other chain" evidence="10">
    <location>
        <begin position="253"/>
        <end position="254"/>
    </location>
    <ligand>
        <name>ATP</name>
        <dbReference type="ChEBI" id="CHEBI:30616"/>
        <note>ligand shared between two neighboring subunits</note>
    </ligand>
</feature>
<dbReference type="InterPro" id="IPR022636">
    <property type="entry name" value="S-AdoMet_synthetase_sfam"/>
</dbReference>
<evidence type="ECO:0000256" key="7">
    <source>
        <dbReference type="ARBA" id="ARBA00022840"/>
    </source>
</evidence>
<dbReference type="EC" id="2.5.1.6" evidence="10"/>
<dbReference type="Pfam" id="PF02773">
    <property type="entry name" value="S-AdoMet_synt_C"/>
    <property type="match status" value="1"/>
</dbReference>
<comment type="subcellular location">
    <subcellularLocation>
        <location evidence="10 11">Cytoplasm</location>
    </subcellularLocation>
</comment>
<keyword evidence="9 10" id="KW-0630">Potassium</keyword>
<reference evidence="17 19" key="2">
    <citation type="submission" date="2018-06" db="EMBL/GenBank/DDBJ databases">
        <authorList>
            <consortium name="Pathogen Informatics"/>
            <person name="Doyle S."/>
        </authorList>
    </citation>
    <scope>NUCLEOTIDE SEQUENCE [LARGE SCALE GENOMIC DNA]</scope>
    <source>
        <strain evidence="17 19">NCTC13028</strain>
    </source>
</reference>
<feature type="binding site" evidence="10">
    <location>
        <position position="42"/>
    </location>
    <ligand>
        <name>K(+)</name>
        <dbReference type="ChEBI" id="CHEBI:29103"/>
    </ligand>
</feature>
<dbReference type="EMBL" id="FNGL01000011">
    <property type="protein sequence ID" value="SDL18631.1"/>
    <property type="molecule type" value="Genomic_DNA"/>
</dbReference>
<dbReference type="AlphaFoldDB" id="A0A239Z352"/>
<dbReference type="FunFam" id="3.30.300.10:FF:000004">
    <property type="entry name" value="S-adenosylmethionine synthase"/>
    <property type="match status" value="1"/>
</dbReference>
<feature type="binding site" description="in other chain" evidence="10">
    <location>
        <position position="98"/>
    </location>
    <ligand>
        <name>L-methionine</name>
        <dbReference type="ChEBI" id="CHEBI:57844"/>
        <note>ligand shared between two neighboring subunits</note>
    </ligand>
</feature>
<feature type="domain" description="S-adenosylmethionine synthetase N-terminal" evidence="13">
    <location>
        <begin position="3"/>
        <end position="100"/>
    </location>
</feature>
<dbReference type="PROSITE" id="PS00376">
    <property type="entry name" value="ADOMET_SYNTHASE_1"/>
    <property type="match status" value="1"/>
</dbReference>
<evidence type="ECO:0000256" key="8">
    <source>
        <dbReference type="ARBA" id="ARBA00022842"/>
    </source>
</evidence>
<feature type="binding site" description="in other chain" evidence="10">
    <location>
        <position position="278"/>
    </location>
    <ligand>
        <name>L-methionine</name>
        <dbReference type="ChEBI" id="CHEBI:57844"/>
        <note>ligand shared between two neighboring subunits</note>
    </ligand>
</feature>
<dbReference type="STRING" id="1494.SAMN05216497_11126"/>
<evidence type="ECO:0000256" key="5">
    <source>
        <dbReference type="ARBA" id="ARBA00022723"/>
    </source>
</evidence>
<dbReference type="PROSITE" id="PS00377">
    <property type="entry name" value="ADOMET_SYNTHASE_2"/>
    <property type="match status" value="1"/>
</dbReference>
<comment type="function">
    <text evidence="10">Catalyzes the formation of S-adenosylmethionine (AdoMet) from methionine and ATP. The overall synthetic reaction is composed of two sequential steps, AdoMet formation and the subsequent tripolyphosphate hydrolysis which occurs prior to release of AdoMet from the enzyme.</text>
</comment>
<proteinExistence type="inferred from homology"/>
<evidence type="ECO:0000313" key="18">
    <source>
        <dbReference type="Proteomes" id="UP000198811"/>
    </source>
</evidence>
<evidence type="ECO:0000313" key="17">
    <source>
        <dbReference type="EMBL" id="SQB34310.1"/>
    </source>
</evidence>
<dbReference type="Pfam" id="PF00438">
    <property type="entry name" value="S-AdoMet_synt_N"/>
    <property type="match status" value="1"/>
</dbReference>
<dbReference type="InterPro" id="IPR022629">
    <property type="entry name" value="S-AdoMet_synt_central"/>
</dbReference>
<dbReference type="FunFam" id="3.30.300.10:FF:000003">
    <property type="entry name" value="S-adenosylmethionine synthase"/>
    <property type="match status" value="1"/>
</dbReference>
<name>A0A239Z352_CLOCO</name>
<comment type="cofactor">
    <cofactor evidence="10">
        <name>Mg(2+)</name>
        <dbReference type="ChEBI" id="CHEBI:18420"/>
    </cofactor>
    <text evidence="10">Binds 2 divalent ions per subunit.</text>
</comment>
<feature type="binding site" evidence="10">
    <location>
        <position position="274"/>
    </location>
    <ligand>
        <name>ATP</name>
        <dbReference type="ChEBI" id="CHEBI:30616"/>
        <note>ligand shared between two neighboring subunits</note>
    </ligand>
</feature>
<feature type="region of interest" description="Flexible loop" evidence="10">
    <location>
        <begin position="98"/>
        <end position="108"/>
    </location>
</feature>
<feature type="binding site" description="in other chain" evidence="10">
    <location>
        <position position="55"/>
    </location>
    <ligand>
        <name>L-methionine</name>
        <dbReference type="ChEBI" id="CHEBI:57844"/>
        <note>ligand shared between two neighboring subunits</note>
    </ligand>
</feature>
<keyword evidence="3 10" id="KW-0554">One-carbon metabolism</keyword>
<feature type="binding site" evidence="10">
    <location>
        <position position="247"/>
    </location>
    <ligand>
        <name>L-methionine</name>
        <dbReference type="ChEBI" id="CHEBI:57844"/>
        <note>ligand shared between two neighboring subunits</note>
    </ligand>
</feature>
<evidence type="ECO:0000259" key="13">
    <source>
        <dbReference type="Pfam" id="PF00438"/>
    </source>
</evidence>
<keyword evidence="10" id="KW-0963">Cytoplasm</keyword>
<evidence type="ECO:0000256" key="11">
    <source>
        <dbReference type="RuleBase" id="RU000542"/>
    </source>
</evidence>
<evidence type="ECO:0000256" key="2">
    <source>
        <dbReference type="ARBA" id="ARBA00009685"/>
    </source>
</evidence>
<dbReference type="Pfam" id="PF02772">
    <property type="entry name" value="S-AdoMet_synt_M"/>
    <property type="match status" value="1"/>
</dbReference>
<dbReference type="CDD" id="cd18079">
    <property type="entry name" value="S-AdoMet_synt"/>
    <property type="match status" value="1"/>
</dbReference>
<protein>
    <recommendedName>
        <fullName evidence="10">S-adenosylmethionine synthase</fullName>
        <shortName evidence="10">AdoMet synthase</shortName>
        <ecNumber evidence="10">2.5.1.6</ecNumber>
    </recommendedName>
    <alternativeName>
        <fullName evidence="10">MAT</fullName>
    </alternativeName>
    <alternativeName>
        <fullName evidence="10">Methionine adenosyltransferase</fullName>
    </alternativeName>
</protein>
<feature type="binding site" evidence="10">
    <location>
        <position position="247"/>
    </location>
    <ligand>
        <name>ATP</name>
        <dbReference type="ChEBI" id="CHEBI:30616"/>
        <note>ligand shared between two neighboring subunits</note>
    </ligand>
</feature>
<feature type="binding site" evidence="10">
    <location>
        <position position="270"/>
    </location>
    <ligand>
        <name>ATP</name>
        <dbReference type="ChEBI" id="CHEBI:30616"/>
        <note>ligand shared between two neighboring subunits</note>
    </ligand>
</feature>
<dbReference type="GeneID" id="70576147"/>
<dbReference type="EMBL" id="UAWC01000007">
    <property type="protein sequence ID" value="SQB34310.1"/>
    <property type="molecule type" value="Genomic_DNA"/>
</dbReference>
<feature type="binding site" evidence="10">
    <location>
        <position position="16"/>
    </location>
    <ligand>
        <name>Mg(2+)</name>
        <dbReference type="ChEBI" id="CHEBI:18420"/>
    </ligand>
</feature>
<dbReference type="OrthoDB" id="9801686at2"/>
<feature type="binding site" description="in other chain" evidence="10">
    <location>
        <begin position="238"/>
        <end position="239"/>
    </location>
    <ligand>
        <name>ATP</name>
        <dbReference type="ChEBI" id="CHEBI:30616"/>
        <note>ligand shared between two neighboring subunits</note>
    </ligand>
</feature>
<dbReference type="PIRSF" id="PIRSF000497">
    <property type="entry name" value="MAT"/>
    <property type="match status" value="1"/>
</dbReference>
<dbReference type="Proteomes" id="UP000198811">
    <property type="component" value="Unassembled WGS sequence"/>
</dbReference>
<dbReference type="SUPFAM" id="SSF55973">
    <property type="entry name" value="S-adenosylmethionine synthetase"/>
    <property type="match status" value="3"/>
</dbReference>
<keyword evidence="4 10" id="KW-0808">Transferase</keyword>
<evidence type="ECO:0000256" key="1">
    <source>
        <dbReference type="ARBA" id="ARBA00005224"/>
    </source>
</evidence>
<dbReference type="InterPro" id="IPR022630">
    <property type="entry name" value="S-AdoMet_synt_C"/>
</dbReference>
<dbReference type="GO" id="GO:0006730">
    <property type="term" value="P:one-carbon metabolic process"/>
    <property type="evidence" value="ECO:0007669"/>
    <property type="project" value="UniProtKB-KW"/>
</dbReference>
<keyword evidence="5 10" id="KW-0479">Metal-binding</keyword>
<comment type="similarity">
    <text evidence="2 10 12">Belongs to the AdoMet synthase family.</text>
</comment>
<keyword evidence="6 10" id="KW-0547">Nucleotide-binding</keyword>
<keyword evidence="8 10" id="KW-0460">Magnesium</keyword>
<dbReference type="GO" id="GO:0000287">
    <property type="term" value="F:magnesium ion binding"/>
    <property type="evidence" value="ECO:0007669"/>
    <property type="project" value="UniProtKB-UniRule"/>
</dbReference>
<comment type="pathway">
    <text evidence="1 10">Amino-acid biosynthesis; S-adenosyl-L-methionine biosynthesis; S-adenosyl-L-methionine from L-methionine: step 1/1.</text>
</comment>
<dbReference type="GO" id="GO:0005737">
    <property type="term" value="C:cytoplasm"/>
    <property type="evidence" value="ECO:0007669"/>
    <property type="project" value="UniProtKB-SubCell"/>
</dbReference>
<evidence type="ECO:0000256" key="3">
    <source>
        <dbReference type="ARBA" id="ARBA00022563"/>
    </source>
</evidence>
<evidence type="ECO:0000256" key="9">
    <source>
        <dbReference type="ARBA" id="ARBA00022958"/>
    </source>
</evidence>
<accession>A0A239Z352</accession>
<gene>
    <name evidence="10 17" type="primary">metK</name>
    <name evidence="17" type="ORF">NCTC13028_01208</name>
    <name evidence="16" type="ORF">SAMN05216497_11126</name>
</gene>
<dbReference type="GO" id="GO:0004478">
    <property type="term" value="F:methionine adenosyltransferase activity"/>
    <property type="evidence" value="ECO:0007669"/>
    <property type="project" value="UniProtKB-UniRule"/>
</dbReference>
<dbReference type="InterPro" id="IPR002133">
    <property type="entry name" value="S-AdoMet_synthetase"/>
</dbReference>
<dbReference type="NCBIfam" id="TIGR01034">
    <property type="entry name" value="metK"/>
    <property type="match status" value="1"/>
</dbReference>
<dbReference type="HAMAP" id="MF_00086">
    <property type="entry name" value="S_AdoMet_synth1"/>
    <property type="match status" value="1"/>
</dbReference>
<evidence type="ECO:0000256" key="10">
    <source>
        <dbReference type="HAMAP-Rule" id="MF_00086"/>
    </source>
</evidence>
<comment type="cofactor">
    <cofactor evidence="10">
        <name>K(+)</name>
        <dbReference type="ChEBI" id="CHEBI:29103"/>
    </cofactor>
    <text evidence="10">Binds 1 potassium ion per subunit.</text>
</comment>
<keyword evidence="7 10" id="KW-0067">ATP-binding</keyword>
<keyword evidence="18" id="KW-1185">Reference proteome</keyword>
<evidence type="ECO:0000256" key="6">
    <source>
        <dbReference type="ARBA" id="ARBA00022741"/>
    </source>
</evidence>
<feature type="binding site" description="in other chain" evidence="10">
    <location>
        <begin position="172"/>
        <end position="174"/>
    </location>
    <ligand>
        <name>ATP</name>
        <dbReference type="ChEBI" id="CHEBI:30616"/>
        <note>ligand shared between two neighboring subunits</note>
    </ligand>
</feature>
<evidence type="ECO:0000313" key="16">
    <source>
        <dbReference type="EMBL" id="SDL18631.1"/>
    </source>
</evidence>
<dbReference type="UniPathway" id="UPA00315">
    <property type="reaction ID" value="UER00080"/>
</dbReference>
<dbReference type="Gene3D" id="3.30.300.10">
    <property type="match status" value="3"/>
</dbReference>
<feature type="domain" description="S-adenosylmethionine synthetase central" evidence="14">
    <location>
        <begin position="123"/>
        <end position="239"/>
    </location>
</feature>
<dbReference type="InterPro" id="IPR022628">
    <property type="entry name" value="S-AdoMet_synt_N"/>
</dbReference>
<comment type="subunit">
    <text evidence="10">Homotetramer; dimer of dimers.</text>
</comment>
<evidence type="ECO:0000259" key="14">
    <source>
        <dbReference type="Pfam" id="PF02772"/>
    </source>
</evidence>
<feature type="domain" description="S-adenosylmethionine synthetase C-terminal" evidence="15">
    <location>
        <begin position="241"/>
        <end position="379"/>
    </location>
</feature>
<comment type="catalytic activity">
    <reaction evidence="10">
        <text>L-methionine + ATP + H2O = S-adenosyl-L-methionine + phosphate + diphosphate</text>
        <dbReference type="Rhea" id="RHEA:21080"/>
        <dbReference type="ChEBI" id="CHEBI:15377"/>
        <dbReference type="ChEBI" id="CHEBI:30616"/>
        <dbReference type="ChEBI" id="CHEBI:33019"/>
        <dbReference type="ChEBI" id="CHEBI:43474"/>
        <dbReference type="ChEBI" id="CHEBI:57844"/>
        <dbReference type="ChEBI" id="CHEBI:59789"/>
        <dbReference type="EC" id="2.5.1.6"/>
    </reaction>
</comment>
<feature type="binding site" description="in other chain" evidence="10">
    <location>
        <position position="14"/>
    </location>
    <ligand>
        <name>ATP</name>
        <dbReference type="ChEBI" id="CHEBI:30616"/>
        <note>ligand shared between two neighboring subunits</note>
    </ligand>
</feature>
<reference evidence="16 18" key="1">
    <citation type="submission" date="2016-10" db="EMBL/GenBank/DDBJ databases">
        <authorList>
            <person name="Varghese N."/>
            <person name="Submissions S."/>
        </authorList>
    </citation>
    <scope>NUCLEOTIDE SEQUENCE [LARGE SCALE GENOMIC DNA]</scope>
    <source>
        <strain evidence="16 18">NLAE-zl-C224</strain>
    </source>
</reference>
<dbReference type="Proteomes" id="UP000250223">
    <property type="component" value="Unassembled WGS sequence"/>
</dbReference>
<evidence type="ECO:0000313" key="19">
    <source>
        <dbReference type="Proteomes" id="UP000250223"/>
    </source>
</evidence>
<evidence type="ECO:0000256" key="12">
    <source>
        <dbReference type="RuleBase" id="RU004462"/>
    </source>
</evidence>
<dbReference type="InterPro" id="IPR022631">
    <property type="entry name" value="ADOMET_SYNTHASE_CS"/>
</dbReference>
<dbReference type="GO" id="GO:0006556">
    <property type="term" value="P:S-adenosylmethionine biosynthetic process"/>
    <property type="evidence" value="ECO:0007669"/>
    <property type="project" value="UniProtKB-UniRule"/>
</dbReference>
<organism evidence="17 19">
    <name type="scientific">Clostridium cochlearium</name>
    <dbReference type="NCBI Taxonomy" id="1494"/>
    <lineage>
        <taxon>Bacteria</taxon>
        <taxon>Bacillati</taxon>
        <taxon>Bacillota</taxon>
        <taxon>Clostridia</taxon>
        <taxon>Eubacteriales</taxon>
        <taxon>Clostridiaceae</taxon>
        <taxon>Clostridium</taxon>
    </lineage>
</organism>
<evidence type="ECO:0000259" key="15">
    <source>
        <dbReference type="Pfam" id="PF02773"/>
    </source>
</evidence>
<dbReference type="RefSeq" id="WP_089866027.1">
    <property type="nucleotide sequence ID" value="NZ_CP173238.1"/>
</dbReference>
<dbReference type="GO" id="GO:0005524">
    <property type="term" value="F:ATP binding"/>
    <property type="evidence" value="ECO:0007669"/>
    <property type="project" value="UniProtKB-UniRule"/>
</dbReference>
<evidence type="ECO:0000256" key="4">
    <source>
        <dbReference type="ARBA" id="ARBA00022679"/>
    </source>
</evidence>
<dbReference type="PANTHER" id="PTHR11964">
    <property type="entry name" value="S-ADENOSYLMETHIONINE SYNTHETASE"/>
    <property type="match status" value="1"/>
</dbReference>
<sequence length="391" mass="42767">MRKLFTSESVTEGHPDKICDQISDAVLDAILEKDPNGRVACETSVTTGMVLVAGEITTNCYVDIPKIVRNTIENIGYTRAKYGFDSDTCAVLTSISEQSPDIAMGVNESLESKQGGIDNEDVIGAGDQGMMFGYADNETPEYMPMAISMAHKLSRRLSEVRKNGTLPYLRPDGKTQVTVEYEDGKVVRIDTIVVSTQHGPEITREQIEKDIIEHVISKVVPAELLDENTHYYINPTGRFVVGGPQGDAGLTGRKIIVDTYGGYGRHGGGAFSGKDPTKVDRSAAYAARWVAKNLVAAGVADKLEVQLAYAIGVAKPVSISVETFGTGKIKDEKIIEIINKVFNLRPSAIIKELDLRRPIYKQTAAYGHFGRTDIELPWENLNKVEQIKALI</sequence>